<protein>
    <submittedName>
        <fullName evidence="5">Uncharacterized protein</fullName>
    </submittedName>
</protein>
<evidence type="ECO:0000313" key="6">
    <source>
        <dbReference type="Proteomes" id="UP000002358"/>
    </source>
</evidence>
<feature type="repeat" description="ANK" evidence="4">
    <location>
        <begin position="79"/>
        <end position="115"/>
    </location>
</feature>
<comment type="similarity">
    <text evidence="1">Belongs to the ankyrin SOCS box (ASB) family.</text>
</comment>
<dbReference type="Pfam" id="PF00023">
    <property type="entry name" value="Ank"/>
    <property type="match status" value="3"/>
</dbReference>
<dbReference type="SMR" id="A0A7M7PWM2"/>
<evidence type="ECO:0000256" key="2">
    <source>
        <dbReference type="ARBA" id="ARBA00022737"/>
    </source>
</evidence>
<keyword evidence="6" id="KW-1185">Reference proteome</keyword>
<dbReference type="RefSeq" id="XP_031776810.1">
    <property type="nucleotide sequence ID" value="XM_031920950.2"/>
</dbReference>
<evidence type="ECO:0000313" key="5">
    <source>
        <dbReference type="EnsemblMetazoa" id="XP_031776810"/>
    </source>
</evidence>
<dbReference type="InParanoid" id="A0A7M7PWM2"/>
<feature type="repeat" description="ANK" evidence="4">
    <location>
        <begin position="43"/>
        <end position="78"/>
    </location>
</feature>
<dbReference type="InterPro" id="IPR002110">
    <property type="entry name" value="Ankyrin_rpt"/>
</dbReference>
<feature type="repeat" description="ANK" evidence="4">
    <location>
        <begin position="153"/>
        <end position="189"/>
    </location>
</feature>
<evidence type="ECO:0000256" key="1">
    <source>
        <dbReference type="ARBA" id="ARBA00005949"/>
    </source>
</evidence>
<evidence type="ECO:0000256" key="4">
    <source>
        <dbReference type="PROSITE-ProRule" id="PRU00023"/>
    </source>
</evidence>
<proteinExistence type="inferred from homology"/>
<dbReference type="Pfam" id="PF12796">
    <property type="entry name" value="Ank_2"/>
    <property type="match status" value="1"/>
</dbReference>
<organism evidence="5 6">
    <name type="scientific">Nasonia vitripennis</name>
    <name type="common">Parasitic wasp</name>
    <dbReference type="NCBI Taxonomy" id="7425"/>
    <lineage>
        <taxon>Eukaryota</taxon>
        <taxon>Metazoa</taxon>
        <taxon>Ecdysozoa</taxon>
        <taxon>Arthropoda</taxon>
        <taxon>Hexapoda</taxon>
        <taxon>Insecta</taxon>
        <taxon>Pterygota</taxon>
        <taxon>Neoptera</taxon>
        <taxon>Endopterygota</taxon>
        <taxon>Hymenoptera</taxon>
        <taxon>Apocrita</taxon>
        <taxon>Proctotrupomorpha</taxon>
        <taxon>Chalcidoidea</taxon>
        <taxon>Pteromalidae</taxon>
        <taxon>Pteromalinae</taxon>
        <taxon>Nasonia</taxon>
    </lineage>
</organism>
<dbReference type="InterPro" id="IPR036770">
    <property type="entry name" value="Ankyrin_rpt-contain_sf"/>
</dbReference>
<dbReference type="PROSITE" id="PS50088">
    <property type="entry name" value="ANK_REPEAT"/>
    <property type="match status" value="6"/>
</dbReference>
<dbReference type="SMART" id="SM00248">
    <property type="entry name" value="ANK"/>
    <property type="match status" value="8"/>
</dbReference>
<dbReference type="Proteomes" id="UP000002358">
    <property type="component" value="Chromosome 1"/>
</dbReference>
<dbReference type="SUPFAM" id="SSF48403">
    <property type="entry name" value="Ankyrin repeat"/>
    <property type="match status" value="2"/>
</dbReference>
<reference evidence="5" key="1">
    <citation type="submission" date="2021-01" db="UniProtKB">
        <authorList>
            <consortium name="EnsemblMetazoa"/>
        </authorList>
    </citation>
    <scope>IDENTIFICATION</scope>
</reference>
<keyword evidence="3 4" id="KW-0040">ANK repeat</keyword>
<dbReference type="Gene3D" id="1.25.40.20">
    <property type="entry name" value="Ankyrin repeat-containing domain"/>
    <property type="match status" value="4"/>
</dbReference>
<dbReference type="PANTHER" id="PTHR24136">
    <property type="entry name" value="SOWAH (DROSOPHILA) HOMOLOG"/>
    <property type="match status" value="1"/>
</dbReference>
<dbReference type="OrthoDB" id="424503at2759"/>
<dbReference type="GO" id="GO:0045732">
    <property type="term" value="P:positive regulation of protein catabolic process"/>
    <property type="evidence" value="ECO:0007669"/>
    <property type="project" value="TreeGrafter"/>
</dbReference>
<feature type="repeat" description="ANK" evidence="4">
    <location>
        <begin position="227"/>
        <end position="262"/>
    </location>
</feature>
<dbReference type="PRINTS" id="PR01415">
    <property type="entry name" value="ANKYRIN"/>
</dbReference>
<name>A0A7M7PWM2_NASVI</name>
<dbReference type="GeneID" id="116415774"/>
<dbReference type="GO" id="GO:0016567">
    <property type="term" value="P:protein ubiquitination"/>
    <property type="evidence" value="ECO:0007669"/>
    <property type="project" value="TreeGrafter"/>
</dbReference>
<accession>A0A7M7PWM2</accession>
<dbReference type="PROSITE" id="PS50297">
    <property type="entry name" value="ANK_REP_REGION"/>
    <property type="match status" value="5"/>
</dbReference>
<dbReference type="AlphaFoldDB" id="A0A7M7PWM2"/>
<feature type="repeat" description="ANK" evidence="4">
    <location>
        <begin position="298"/>
        <end position="330"/>
    </location>
</feature>
<dbReference type="PANTHER" id="PTHR24136:SF15">
    <property type="entry name" value="ANK_REP_REGION DOMAIN-CONTAINING PROTEIN"/>
    <property type="match status" value="1"/>
</dbReference>
<feature type="repeat" description="ANK" evidence="4">
    <location>
        <begin position="116"/>
        <end position="152"/>
    </location>
</feature>
<evidence type="ECO:0000256" key="3">
    <source>
        <dbReference type="ARBA" id="ARBA00023043"/>
    </source>
</evidence>
<sequence>MCDCKCNFNTLLHSAVINYDGDISYIKLLLKHNKNDINVGNLAGETPLHLAVRRDTFISKPLAKLLLQHGANANVANINGDTALHILALASSDQFSKEVIKILLQHGADINAVNLKGNTPLHTVSQNKEIFYHYRVSAFLLRYGANVNVANVDGDTPLHLATRSVERYLSAKLIELLIEHGADVGMINAKGYTPYDLLFGENELAGTFEYISVFVKKSRRVNVCNAKGETPLHLSVRKRSYCNVTLIKLLLDYEADVSKEDAAGENVYQAYCKAVKEGNNRKRDPMLEILLRSEEQKHMNSSLHVASLFHSVDSVRKMLNAGDDVNAIDANGYSPLLYSLVTHGDNAEKITAKCSTIRLLLDYGADINHRFALFHVPMFPYYSRPEGSIMGIIHFGIQGMHAKDTLSSREPLFQHLAKLLTLRDKLAEQGLDVEVLSQKNSYFFDFLEGMSRLVKKYSDWRTRCTEELNVMSQTKIGESKVTFLNFLLAKEKMTALCVKNKVMIQAFHVQKSMFLMYQGMLEAKLSKAIERQKLIDRAAVAFSDGIRFADPTDAFFEKTLSYCSNKDLMNLIEGMGGPDDES</sequence>
<dbReference type="InterPro" id="IPR051573">
    <property type="entry name" value="Ankyrin-SOCS_box_domain"/>
</dbReference>
<keyword evidence="2" id="KW-0677">Repeat</keyword>
<dbReference type="KEGG" id="nvi:116415774"/>
<dbReference type="EnsemblMetazoa" id="XM_031920950">
    <property type="protein sequence ID" value="XP_031776810"/>
    <property type="gene ID" value="LOC116415774"/>
</dbReference>